<evidence type="ECO:0000313" key="7">
    <source>
        <dbReference type="EMBL" id="MCR8629719.1"/>
    </source>
</evidence>
<feature type="modified residue" description="4-aspartylphosphate" evidence="5">
    <location>
        <position position="58"/>
    </location>
</feature>
<keyword evidence="8" id="KW-1185">Reference proteome</keyword>
<proteinExistence type="predicted"/>
<dbReference type="SMART" id="SM00421">
    <property type="entry name" value="HTH_LUXR"/>
    <property type="match status" value="1"/>
</dbReference>
<protein>
    <submittedName>
        <fullName evidence="7">Response regulator transcription factor</fullName>
    </submittedName>
</protein>
<dbReference type="PANTHER" id="PTHR43214:SF43">
    <property type="entry name" value="TWO-COMPONENT RESPONSE REGULATOR"/>
    <property type="match status" value="1"/>
</dbReference>
<feature type="domain" description="Response regulatory" evidence="6">
    <location>
        <begin position="7"/>
        <end position="124"/>
    </location>
</feature>
<evidence type="ECO:0000313" key="8">
    <source>
        <dbReference type="Proteomes" id="UP001300012"/>
    </source>
</evidence>
<dbReference type="InterPro" id="IPR016032">
    <property type="entry name" value="Sig_transdc_resp-reg_C-effctor"/>
</dbReference>
<gene>
    <name evidence="7" type="ORF">NV381_00760</name>
</gene>
<dbReference type="PANTHER" id="PTHR43214">
    <property type="entry name" value="TWO-COMPONENT RESPONSE REGULATOR"/>
    <property type="match status" value="1"/>
</dbReference>
<evidence type="ECO:0000256" key="4">
    <source>
        <dbReference type="ARBA" id="ARBA00023163"/>
    </source>
</evidence>
<evidence type="ECO:0000256" key="5">
    <source>
        <dbReference type="PROSITE-ProRule" id="PRU00169"/>
    </source>
</evidence>
<evidence type="ECO:0000256" key="3">
    <source>
        <dbReference type="ARBA" id="ARBA00023125"/>
    </source>
</evidence>
<accession>A0ABT1Y940</accession>
<keyword evidence="1 5" id="KW-0597">Phosphoprotein</keyword>
<name>A0ABT1Y940_9BACL</name>
<dbReference type="InterPro" id="IPR058245">
    <property type="entry name" value="NreC/VraR/RcsB-like_REC"/>
</dbReference>
<evidence type="ECO:0000259" key="6">
    <source>
        <dbReference type="PROSITE" id="PS50110"/>
    </source>
</evidence>
<dbReference type="Pfam" id="PF00072">
    <property type="entry name" value="Response_reg"/>
    <property type="match status" value="1"/>
</dbReference>
<dbReference type="CDD" id="cd17535">
    <property type="entry name" value="REC_NarL-like"/>
    <property type="match status" value="1"/>
</dbReference>
<dbReference type="InterPro" id="IPR039420">
    <property type="entry name" value="WalR-like"/>
</dbReference>
<reference evidence="7 8" key="1">
    <citation type="submission" date="2022-08" db="EMBL/GenBank/DDBJ databases">
        <title>Paenibacillus endoradicis sp. nov., Paenibacillus radicibacter sp. nov and Paenibacillus pararadicis sp. nov., three cold-adapted plant growth-promoting bacteria isolated from root of Larix gmelinii in Great Khingan.</title>
        <authorList>
            <person name="Xue H."/>
        </authorList>
    </citation>
    <scope>NUCLEOTIDE SEQUENCE [LARGE SCALE GENOMIC DNA]</scope>
    <source>
        <strain evidence="7 8">N5-1-1-5</strain>
    </source>
</reference>
<dbReference type="PROSITE" id="PS50110">
    <property type="entry name" value="RESPONSE_REGULATORY"/>
    <property type="match status" value="1"/>
</dbReference>
<evidence type="ECO:0000256" key="2">
    <source>
        <dbReference type="ARBA" id="ARBA00023015"/>
    </source>
</evidence>
<dbReference type="InterPro" id="IPR001789">
    <property type="entry name" value="Sig_transdc_resp-reg_receiver"/>
</dbReference>
<dbReference type="SUPFAM" id="SSF52172">
    <property type="entry name" value="CheY-like"/>
    <property type="match status" value="1"/>
</dbReference>
<dbReference type="Proteomes" id="UP001300012">
    <property type="component" value="Unassembled WGS sequence"/>
</dbReference>
<keyword evidence="3" id="KW-0238">DNA-binding</keyword>
<dbReference type="InterPro" id="IPR011006">
    <property type="entry name" value="CheY-like_superfamily"/>
</dbReference>
<dbReference type="RefSeq" id="WP_258211338.1">
    <property type="nucleotide sequence ID" value="NZ_JANQBD010000001.1"/>
</dbReference>
<dbReference type="EMBL" id="JANQBD010000001">
    <property type="protein sequence ID" value="MCR8629719.1"/>
    <property type="molecule type" value="Genomic_DNA"/>
</dbReference>
<comment type="caution">
    <text evidence="7">The sequence shown here is derived from an EMBL/GenBank/DDBJ whole genome shotgun (WGS) entry which is preliminary data.</text>
</comment>
<keyword evidence="2" id="KW-0805">Transcription regulation</keyword>
<dbReference type="Gene3D" id="3.40.50.2300">
    <property type="match status" value="1"/>
</dbReference>
<sequence>MESSRIRVLVAEDLEVLREHFCQLVKKEADFELVGQASSGKEAYAIASIEPLDVILMDIEMDVKHDGIIAAKRILDEFPHIRIVFLTVHEDDETVFGAFEAGAIDYVLKTAASSEIMKSIRMARDGISPIRPEIAYKIRNEFTRIRKNQANMFDAMSILSQLTPTEMEIIELLLKDQKVQEIAQTRQVELSTIKSQINVILKKFHKKRSKEVVKLLQELNVTHLFHKIKRDQ</sequence>
<dbReference type="SUPFAM" id="SSF46894">
    <property type="entry name" value="C-terminal effector domain of the bipartite response regulators"/>
    <property type="match status" value="1"/>
</dbReference>
<evidence type="ECO:0000256" key="1">
    <source>
        <dbReference type="ARBA" id="ARBA00022553"/>
    </source>
</evidence>
<organism evidence="7 8">
    <name type="scientific">Paenibacillus radicis</name>
    <name type="common">ex Xue et al. 2023</name>
    <dbReference type="NCBI Taxonomy" id="2972489"/>
    <lineage>
        <taxon>Bacteria</taxon>
        <taxon>Bacillati</taxon>
        <taxon>Bacillota</taxon>
        <taxon>Bacilli</taxon>
        <taxon>Bacillales</taxon>
        <taxon>Paenibacillaceae</taxon>
        <taxon>Paenibacillus</taxon>
    </lineage>
</organism>
<dbReference type="InterPro" id="IPR000792">
    <property type="entry name" value="Tscrpt_reg_LuxR_C"/>
</dbReference>
<keyword evidence="4" id="KW-0804">Transcription</keyword>
<dbReference type="SMART" id="SM00448">
    <property type="entry name" value="REC"/>
    <property type="match status" value="1"/>
</dbReference>